<feature type="domain" description="Beta-lactamase-related" evidence="2">
    <location>
        <begin position="114"/>
        <end position="413"/>
    </location>
</feature>
<dbReference type="PANTHER" id="PTHR22935">
    <property type="entry name" value="PENICILLIN-BINDING PROTEIN"/>
    <property type="match status" value="1"/>
</dbReference>
<sequence length="597" mass="64634">MITRVTYKTVSIHEVSIMKLSHSIASILSLTAQFATAELKCRPESPVLPRPTALAKSPIFQAAAANLTETLNAALSGSIAAGWPIENVSFSLAAVGAGQDDPGVPIWEYHHLAAANTKGTKKLDRASQYLIGSITKVFTDYVLLKSGMDLDAPVTEYLPELDGKSKIQWRDVSLRMLASYLGGTPANYGFSDFYLLKEVFLAYGLPPIEDGDYPPCGVVGLNKGCTGQEILSGMKESYPQTAPNERPAYSNMAFVILGMALEVYTGKTYAQLLEGIVSGPLDMNNTFPSPGHDDKAVIPSGDSSWGSDYKLSTPAGGLVSSLADLAKFSHALLSRTLNMTSTEINGWLKPSAFAGNAYSLTGMPWEILRLSSLTPDHPHAVTVYGKSGGAQNYRSQLSFIDDYGLAIIILTAGPMKAAPILTNAMFSTFVAAADEVSREQSKRFEQRYMSGQAHSVLIEAALEQDEDSLVLASLHRNNTDILSSLTDIWGLTLGDFLPEVGPKIRVFPSQLRENATLDGKPVVKEVWHLWPDLNSGFETDLPGNEIEEMNCVGWSIQDWVHYGGESLDRVLLYVGDDGGVRGFEVPFLRSGILHPAD</sequence>
<gene>
    <name evidence="4" type="ORF">FOXG_02811</name>
</gene>
<dbReference type="InterPro" id="IPR012338">
    <property type="entry name" value="Beta-lactam/transpept-like"/>
</dbReference>
<reference evidence="4" key="1">
    <citation type="submission" date="2007-04" db="EMBL/GenBank/DDBJ databases">
        <authorList>
            <consortium name="The Broad Institute Genome Sequencing Platform"/>
            <person name="Birren B."/>
            <person name="Lander E."/>
            <person name="Galagan J."/>
            <person name="Nusbaum C."/>
            <person name="Devon K."/>
            <person name="Ma L.-J."/>
            <person name="Jaffe D."/>
            <person name="Butler J."/>
            <person name="Alvarez P."/>
            <person name="Gnerre S."/>
            <person name="Grabherr M."/>
            <person name="Kleber M."/>
            <person name="Mauceli E."/>
            <person name="Brockman W."/>
            <person name="MacCallum I.A."/>
            <person name="Young S."/>
            <person name="LaButti K."/>
            <person name="DeCaprio D."/>
            <person name="Crawford M."/>
            <person name="Koehrsen M."/>
            <person name="Engels R."/>
            <person name="Montgomery P."/>
            <person name="Pearson M."/>
            <person name="Howarth C."/>
            <person name="Larson L."/>
            <person name="White J."/>
            <person name="O'Leary S."/>
            <person name="Kodira C."/>
            <person name="Zeng Q."/>
            <person name="Yandava C."/>
            <person name="Alvarado L."/>
            <person name="Kistler C."/>
            <person name="Shim W.-B."/>
            <person name="Kang S."/>
            <person name="Woloshuk C."/>
        </authorList>
    </citation>
    <scope>NUCLEOTIDE SEQUENCE</scope>
    <source>
        <strain evidence="4">4287</strain>
    </source>
</reference>
<dbReference type="GeneID" id="28944978"/>
<dbReference type="Proteomes" id="UP000009097">
    <property type="component" value="Unassembled WGS sequence"/>
</dbReference>
<evidence type="ECO:0000259" key="2">
    <source>
        <dbReference type="Pfam" id="PF00144"/>
    </source>
</evidence>
<feature type="domain" description="Beta-lactamase-like ARB-00930-like C-terminal" evidence="3">
    <location>
        <begin position="438"/>
        <end position="593"/>
    </location>
</feature>
<proteinExistence type="inferred from homology"/>
<dbReference type="RefSeq" id="XP_018236507.1">
    <property type="nucleotide sequence ID" value="XM_018380276.1"/>
</dbReference>
<dbReference type="InterPro" id="IPR001466">
    <property type="entry name" value="Beta-lactam-related"/>
</dbReference>
<accession>A0A0J9WIF9</accession>
<dbReference type="InterPro" id="IPR058664">
    <property type="entry name" value="ARB_00930-like_C"/>
</dbReference>
<comment type="similarity">
    <text evidence="1">Belongs to the beta-lactamase family.</text>
</comment>
<evidence type="ECO:0000313" key="4">
    <source>
        <dbReference type="EMBL" id="KNA98461.1"/>
    </source>
</evidence>
<dbReference type="Pfam" id="PF26335">
    <property type="entry name" value="ARB_00930_C"/>
    <property type="match status" value="1"/>
</dbReference>
<evidence type="ECO:0000256" key="1">
    <source>
        <dbReference type="ARBA" id="ARBA00038473"/>
    </source>
</evidence>
<dbReference type="PANTHER" id="PTHR22935:SF95">
    <property type="entry name" value="BETA-LACTAMASE-LIKE 1-RELATED"/>
    <property type="match status" value="1"/>
</dbReference>
<dbReference type="KEGG" id="fox:FOXG_02811"/>
<dbReference type="SUPFAM" id="SSF56601">
    <property type="entry name" value="beta-lactamase/transpeptidase-like"/>
    <property type="match status" value="1"/>
</dbReference>
<dbReference type="OrthoDB" id="10250282at2759"/>
<dbReference type="AlphaFoldDB" id="A0A0J9WIF9"/>
<organism evidence="4 5">
    <name type="scientific">Fusarium oxysporum f. sp. lycopersici (strain 4287 / CBS 123668 / FGSC 9935 / NRRL 34936)</name>
    <name type="common">Fusarium vascular wilt of tomato</name>
    <dbReference type="NCBI Taxonomy" id="426428"/>
    <lineage>
        <taxon>Eukaryota</taxon>
        <taxon>Fungi</taxon>
        <taxon>Dikarya</taxon>
        <taxon>Ascomycota</taxon>
        <taxon>Pezizomycotina</taxon>
        <taxon>Sordariomycetes</taxon>
        <taxon>Hypocreomycetidae</taxon>
        <taxon>Hypocreales</taxon>
        <taxon>Nectriaceae</taxon>
        <taxon>Fusarium</taxon>
        <taxon>Fusarium oxysporum species complex</taxon>
    </lineage>
</organism>
<dbReference type="InterPro" id="IPR051478">
    <property type="entry name" value="Beta-lactamase-like_AB/R"/>
</dbReference>
<protein>
    <submittedName>
        <fullName evidence="4">Uncharacterized protein</fullName>
    </submittedName>
</protein>
<reference evidence="4" key="2">
    <citation type="journal article" date="2010" name="Nature">
        <title>Comparative genomics reveals mobile pathogenicity chromosomes in Fusarium.</title>
        <authorList>
            <person name="Ma L.J."/>
            <person name="van der Does H.C."/>
            <person name="Borkovich K.A."/>
            <person name="Coleman J.J."/>
            <person name="Daboussi M.J."/>
            <person name="Di Pietro A."/>
            <person name="Dufresne M."/>
            <person name="Freitag M."/>
            <person name="Grabherr M."/>
            <person name="Henrissat B."/>
            <person name="Houterman P.M."/>
            <person name="Kang S."/>
            <person name="Shim W.B."/>
            <person name="Woloshuk C."/>
            <person name="Xie X."/>
            <person name="Xu J.R."/>
            <person name="Antoniw J."/>
            <person name="Baker S.E."/>
            <person name="Bluhm B.H."/>
            <person name="Breakspear A."/>
            <person name="Brown D.W."/>
            <person name="Butchko R.A."/>
            <person name="Chapman S."/>
            <person name="Coulson R."/>
            <person name="Coutinho P.M."/>
            <person name="Danchin E.G."/>
            <person name="Diener A."/>
            <person name="Gale L.R."/>
            <person name="Gardiner D.M."/>
            <person name="Goff S."/>
            <person name="Hammond-Kosack K.E."/>
            <person name="Hilburn K."/>
            <person name="Hua-Van A."/>
            <person name="Jonkers W."/>
            <person name="Kazan K."/>
            <person name="Kodira C.D."/>
            <person name="Koehrsen M."/>
            <person name="Kumar L."/>
            <person name="Lee Y.H."/>
            <person name="Li L."/>
            <person name="Manners J.M."/>
            <person name="Miranda-Saavedra D."/>
            <person name="Mukherjee M."/>
            <person name="Park G."/>
            <person name="Park J."/>
            <person name="Park S.Y."/>
            <person name="Proctor R.H."/>
            <person name="Regev A."/>
            <person name="Ruiz-Roldan M.C."/>
            <person name="Sain D."/>
            <person name="Sakthikumar S."/>
            <person name="Sykes S."/>
            <person name="Schwartz D.C."/>
            <person name="Turgeon B.G."/>
            <person name="Wapinski I."/>
            <person name="Yoder O."/>
            <person name="Young S."/>
            <person name="Zeng Q."/>
            <person name="Zhou S."/>
            <person name="Galagan J."/>
            <person name="Cuomo C.A."/>
            <person name="Kistler H.C."/>
            <person name="Rep M."/>
        </authorList>
    </citation>
    <scope>NUCLEOTIDE SEQUENCE [LARGE SCALE GENOMIC DNA]</scope>
    <source>
        <strain evidence="4">4287</strain>
    </source>
</reference>
<dbReference type="VEuPathDB" id="FungiDB:FOXG_02811"/>
<name>A0A0J9WIF9_FUSO4</name>
<evidence type="ECO:0000313" key="5">
    <source>
        <dbReference type="Proteomes" id="UP000009097"/>
    </source>
</evidence>
<evidence type="ECO:0000259" key="3">
    <source>
        <dbReference type="Pfam" id="PF26335"/>
    </source>
</evidence>
<dbReference type="Gene3D" id="3.40.710.10">
    <property type="entry name" value="DD-peptidase/beta-lactamase superfamily"/>
    <property type="match status" value="1"/>
</dbReference>
<dbReference type="Pfam" id="PF00144">
    <property type="entry name" value="Beta-lactamase"/>
    <property type="match status" value="1"/>
</dbReference>
<dbReference type="EMBL" id="DS231698">
    <property type="protein sequence ID" value="KNA98461.1"/>
    <property type="molecule type" value="Genomic_DNA"/>
</dbReference>